<feature type="compositionally biased region" description="Polar residues" evidence="1">
    <location>
        <begin position="122"/>
        <end position="131"/>
    </location>
</feature>
<evidence type="ECO:0000259" key="2">
    <source>
        <dbReference type="Pfam" id="PF10469"/>
    </source>
</evidence>
<evidence type="ECO:0000256" key="1">
    <source>
        <dbReference type="SAM" id="MobiDB-lite"/>
    </source>
</evidence>
<dbReference type="GO" id="GO:0010738">
    <property type="term" value="P:regulation of protein kinase A signaling"/>
    <property type="evidence" value="ECO:0007669"/>
    <property type="project" value="TreeGrafter"/>
</dbReference>
<feature type="compositionally biased region" description="Basic residues" evidence="1">
    <location>
        <begin position="63"/>
        <end position="72"/>
    </location>
</feature>
<organism evidence="3 4">
    <name type="scientific">Elysia chlorotica</name>
    <name type="common">Eastern emerald elysia</name>
    <name type="synonym">Sea slug</name>
    <dbReference type="NCBI Taxonomy" id="188477"/>
    <lineage>
        <taxon>Eukaryota</taxon>
        <taxon>Metazoa</taxon>
        <taxon>Spiralia</taxon>
        <taxon>Lophotrochozoa</taxon>
        <taxon>Mollusca</taxon>
        <taxon>Gastropoda</taxon>
        <taxon>Heterobranchia</taxon>
        <taxon>Euthyneura</taxon>
        <taxon>Panpulmonata</taxon>
        <taxon>Sacoglossa</taxon>
        <taxon>Placobranchoidea</taxon>
        <taxon>Plakobranchidae</taxon>
        <taxon>Elysia</taxon>
    </lineage>
</organism>
<sequence length="346" mass="39944">DETHFLSLSSKTLSKKDLQRLQRSVELQIAISENTQKIVEALKIINKFIEDESLHDRNNCVPSKKKNRKSSRPTRNNGGMDESVEETTDERKIHVAKRKGKKAKRRSRHTAASEDSEDSYDNEQTPSSLYGSTFSENVQEVVQSSLPLSARPTHFLAVCVRNKEILDRLSAVQRELVSREPLLEKGAFAPEIFHLTLFTLGLDSSEDIENCVQALRAMKRNGLDKFRTLKPVIIHGMSQFYNRAIFAKVKFEQDFIDFREHMKNELGSFNVEIRDMYEKFNPHLTIIKVKRPERKLFGSRNIQPAIYSQFKDVVFGEQTVDDIHLCSMDGQRREDGFYVSLFEINL</sequence>
<dbReference type="SUPFAM" id="SSF55144">
    <property type="entry name" value="LigT-like"/>
    <property type="match status" value="1"/>
</dbReference>
<evidence type="ECO:0000313" key="3">
    <source>
        <dbReference type="EMBL" id="RUS83904.1"/>
    </source>
</evidence>
<dbReference type="InterPro" id="IPR052641">
    <property type="entry name" value="AKAP7_isoform_gamma"/>
</dbReference>
<dbReference type="PANTHER" id="PTHR15934">
    <property type="entry name" value="RNA 2',3'-CYCLIC PHOSPHODIESTERASE"/>
    <property type="match status" value="1"/>
</dbReference>
<dbReference type="Pfam" id="PF10469">
    <property type="entry name" value="AKAP7_NLS"/>
    <property type="match status" value="1"/>
</dbReference>
<dbReference type="AlphaFoldDB" id="A0A3S0ZPL8"/>
<proteinExistence type="predicted"/>
<dbReference type="InterPro" id="IPR009097">
    <property type="entry name" value="Cyclic_Pdiesterase"/>
</dbReference>
<dbReference type="OrthoDB" id="277832at2759"/>
<keyword evidence="4" id="KW-1185">Reference proteome</keyword>
<dbReference type="PANTHER" id="PTHR15934:SF2">
    <property type="entry name" value="A-KINASE ANCHOR PROTEIN 7-LIKE PHOSPHOESTERASE DOMAIN-CONTAINING PROTEIN"/>
    <property type="match status" value="1"/>
</dbReference>
<feature type="region of interest" description="Disordered" evidence="1">
    <location>
        <begin position="57"/>
        <end position="131"/>
    </location>
</feature>
<dbReference type="GO" id="GO:0005829">
    <property type="term" value="C:cytosol"/>
    <property type="evidence" value="ECO:0007669"/>
    <property type="project" value="TreeGrafter"/>
</dbReference>
<dbReference type="STRING" id="188477.A0A3S0ZPL8"/>
<dbReference type="Gene3D" id="3.90.1140.10">
    <property type="entry name" value="Cyclic phosphodiesterase"/>
    <property type="match status" value="1"/>
</dbReference>
<evidence type="ECO:0000313" key="4">
    <source>
        <dbReference type="Proteomes" id="UP000271974"/>
    </source>
</evidence>
<dbReference type="InterPro" id="IPR019510">
    <property type="entry name" value="AKAP7-like_phosphoesterase"/>
</dbReference>
<comment type="caution">
    <text evidence="3">The sequence shown here is derived from an EMBL/GenBank/DDBJ whole genome shotgun (WGS) entry which is preliminary data.</text>
</comment>
<dbReference type="Proteomes" id="UP000271974">
    <property type="component" value="Unassembled WGS sequence"/>
</dbReference>
<feature type="non-terminal residue" evidence="3">
    <location>
        <position position="346"/>
    </location>
</feature>
<name>A0A3S0ZPL8_ELYCH</name>
<dbReference type="EMBL" id="RQTK01000225">
    <property type="protein sequence ID" value="RUS83904.1"/>
    <property type="molecule type" value="Genomic_DNA"/>
</dbReference>
<dbReference type="GO" id="GO:0034237">
    <property type="term" value="F:protein kinase A regulatory subunit binding"/>
    <property type="evidence" value="ECO:0007669"/>
    <property type="project" value="TreeGrafter"/>
</dbReference>
<gene>
    <name evidence="3" type="ORF">EGW08_008318</name>
</gene>
<protein>
    <recommendedName>
        <fullName evidence="2">A-kinase anchor protein 7-like phosphoesterase domain-containing protein</fullName>
    </recommendedName>
</protein>
<feature type="non-terminal residue" evidence="3">
    <location>
        <position position="1"/>
    </location>
</feature>
<reference evidence="3 4" key="1">
    <citation type="submission" date="2019-01" db="EMBL/GenBank/DDBJ databases">
        <title>A draft genome assembly of the solar-powered sea slug Elysia chlorotica.</title>
        <authorList>
            <person name="Cai H."/>
            <person name="Li Q."/>
            <person name="Fang X."/>
            <person name="Li J."/>
            <person name="Curtis N.E."/>
            <person name="Altenburger A."/>
            <person name="Shibata T."/>
            <person name="Feng M."/>
            <person name="Maeda T."/>
            <person name="Schwartz J.A."/>
            <person name="Shigenobu S."/>
            <person name="Lundholm N."/>
            <person name="Nishiyama T."/>
            <person name="Yang H."/>
            <person name="Hasebe M."/>
            <person name="Li S."/>
            <person name="Pierce S.K."/>
            <person name="Wang J."/>
        </authorList>
    </citation>
    <scope>NUCLEOTIDE SEQUENCE [LARGE SCALE GENOMIC DNA]</scope>
    <source>
        <strain evidence="3">EC2010</strain>
        <tissue evidence="3">Whole organism of an adult</tissue>
    </source>
</reference>
<feature type="compositionally biased region" description="Basic residues" evidence="1">
    <location>
        <begin position="94"/>
        <end position="109"/>
    </location>
</feature>
<feature type="domain" description="A-kinase anchor protein 7-like phosphoesterase" evidence="2">
    <location>
        <begin position="152"/>
        <end position="345"/>
    </location>
</feature>
<accession>A0A3S0ZPL8</accession>